<sequence length="109" mass="11638">MFVPLPILIVLGVIFVILLALVLRRSRVRDPLLGGQPPVYRPVPTRYQPPASAAVDVSGGAPSHVLSPEIQAQVIALLSAGRKIEAIKVAKDATRLGLKESKDLVEGLE</sequence>
<dbReference type="Pfam" id="PF00542">
    <property type="entry name" value="Ribosomal_L12"/>
    <property type="match status" value="1"/>
</dbReference>
<evidence type="ECO:0000313" key="4">
    <source>
        <dbReference type="Proteomes" id="UP000516148"/>
    </source>
</evidence>
<accession>A0A7H0LFG9</accession>
<dbReference type="KEGG" id="spap:H3Z74_16940"/>
<keyword evidence="1" id="KW-0812">Transmembrane</keyword>
<protein>
    <submittedName>
        <fullName evidence="3">Ribosomal protein L7/L12</fullName>
    </submittedName>
</protein>
<name>A0A7H0LFG9_9SPHN</name>
<keyword evidence="3" id="KW-0689">Ribosomal protein</keyword>
<dbReference type="AlphaFoldDB" id="A0A7H0LFG9"/>
<dbReference type="Proteomes" id="UP000516148">
    <property type="component" value="Chromosome"/>
</dbReference>
<organism evidence="3 4">
    <name type="scientific">Sphingomonas alpina</name>
    <dbReference type="NCBI Taxonomy" id="653931"/>
    <lineage>
        <taxon>Bacteria</taxon>
        <taxon>Pseudomonadati</taxon>
        <taxon>Pseudomonadota</taxon>
        <taxon>Alphaproteobacteria</taxon>
        <taxon>Sphingomonadales</taxon>
        <taxon>Sphingomonadaceae</taxon>
        <taxon>Sphingomonas</taxon>
    </lineage>
</organism>
<dbReference type="InterPro" id="IPR014719">
    <property type="entry name" value="Ribosomal_bL12_C/ClpS-like"/>
</dbReference>
<keyword evidence="4" id="KW-1185">Reference proteome</keyword>
<feature type="domain" description="Large ribosomal subunit protein bL12 C-terminal" evidence="2">
    <location>
        <begin position="80"/>
        <end position="108"/>
    </location>
</feature>
<reference evidence="3 4" key="1">
    <citation type="submission" date="2020-09" db="EMBL/GenBank/DDBJ databases">
        <title>Sphingomonas sp., a new species isolated from pork steak.</title>
        <authorList>
            <person name="Heidler von Heilborn D."/>
        </authorList>
    </citation>
    <scope>NUCLEOTIDE SEQUENCE [LARGE SCALE GENOMIC DNA]</scope>
    <source>
        <strain evidence="4">S8-3T</strain>
    </source>
</reference>
<keyword evidence="1" id="KW-0472">Membrane</keyword>
<dbReference type="GO" id="GO:0003735">
    <property type="term" value="F:structural constituent of ribosome"/>
    <property type="evidence" value="ECO:0007669"/>
    <property type="project" value="InterPro"/>
</dbReference>
<gene>
    <name evidence="3" type="ORF">H3Z74_16940</name>
</gene>
<evidence type="ECO:0000313" key="3">
    <source>
        <dbReference type="EMBL" id="QNQ08422.1"/>
    </source>
</evidence>
<keyword evidence="1" id="KW-1133">Transmembrane helix</keyword>
<dbReference type="EMBL" id="CP061038">
    <property type="protein sequence ID" value="QNQ08422.1"/>
    <property type="molecule type" value="Genomic_DNA"/>
</dbReference>
<proteinExistence type="predicted"/>
<dbReference type="Gene3D" id="3.30.1390.10">
    <property type="match status" value="1"/>
</dbReference>
<keyword evidence="3" id="KW-0687">Ribonucleoprotein</keyword>
<dbReference type="InterPro" id="IPR013823">
    <property type="entry name" value="Ribosomal_bL12_C"/>
</dbReference>
<dbReference type="RefSeq" id="WP_187760750.1">
    <property type="nucleotide sequence ID" value="NZ_CP061038.1"/>
</dbReference>
<dbReference type="GO" id="GO:0006412">
    <property type="term" value="P:translation"/>
    <property type="evidence" value="ECO:0007669"/>
    <property type="project" value="InterPro"/>
</dbReference>
<evidence type="ECO:0000259" key="2">
    <source>
        <dbReference type="Pfam" id="PF00542"/>
    </source>
</evidence>
<evidence type="ECO:0000256" key="1">
    <source>
        <dbReference type="SAM" id="Phobius"/>
    </source>
</evidence>
<feature type="transmembrane region" description="Helical" evidence="1">
    <location>
        <begin position="6"/>
        <end position="23"/>
    </location>
</feature>
<dbReference type="GO" id="GO:0005840">
    <property type="term" value="C:ribosome"/>
    <property type="evidence" value="ECO:0007669"/>
    <property type="project" value="UniProtKB-KW"/>
</dbReference>